<dbReference type="Proteomes" id="UP000054911">
    <property type="component" value="Unassembled WGS sequence"/>
</dbReference>
<dbReference type="EC" id="1.1.1.1" evidence="3"/>
<dbReference type="GO" id="GO:0004022">
    <property type="term" value="F:alcohol dehydrogenase (NAD+) activity"/>
    <property type="evidence" value="ECO:0007669"/>
    <property type="project" value="UniProtKB-EC"/>
</dbReference>
<keyword evidence="6" id="KW-0560">Oxidoreductase</keyword>
<keyword evidence="7" id="KW-1133">Transmembrane helix</keyword>
<evidence type="ECO:0000259" key="8">
    <source>
        <dbReference type="SMART" id="SM00829"/>
    </source>
</evidence>
<dbReference type="PANTHER" id="PTHR42940:SF8">
    <property type="entry name" value="VACUOLAR PROTEIN SORTING-ASSOCIATED PROTEIN 11"/>
    <property type="match status" value="1"/>
</dbReference>
<gene>
    <name evidence="9" type="ORF">AWB80_07789</name>
</gene>
<dbReference type="InterPro" id="IPR013149">
    <property type="entry name" value="ADH-like_C"/>
</dbReference>
<dbReference type="SMART" id="SM00829">
    <property type="entry name" value="PKS_ER"/>
    <property type="match status" value="1"/>
</dbReference>
<evidence type="ECO:0000256" key="3">
    <source>
        <dbReference type="ARBA" id="ARBA00013190"/>
    </source>
</evidence>
<dbReference type="InterPro" id="IPR011032">
    <property type="entry name" value="GroES-like_sf"/>
</dbReference>
<proteinExistence type="inferred from homology"/>
<dbReference type="SUPFAM" id="SSF51735">
    <property type="entry name" value="NAD(P)-binding Rossmann-fold domains"/>
    <property type="match status" value="1"/>
</dbReference>
<dbReference type="InterPro" id="IPR036291">
    <property type="entry name" value="NAD(P)-bd_dom_sf"/>
</dbReference>
<dbReference type="AlphaFoldDB" id="A0A158DZR0"/>
<evidence type="ECO:0000256" key="7">
    <source>
        <dbReference type="SAM" id="Phobius"/>
    </source>
</evidence>
<evidence type="ECO:0000256" key="4">
    <source>
        <dbReference type="ARBA" id="ARBA00022723"/>
    </source>
</evidence>
<comment type="similarity">
    <text evidence="2">Belongs to the zinc-containing alcohol dehydrogenase family.</text>
</comment>
<dbReference type="GO" id="GO:0046872">
    <property type="term" value="F:metal ion binding"/>
    <property type="evidence" value="ECO:0007669"/>
    <property type="project" value="UniProtKB-KW"/>
</dbReference>
<protein>
    <recommendedName>
        <fullName evidence="3">alcohol dehydrogenase</fullName>
        <ecNumber evidence="3">1.1.1.1</ecNumber>
    </recommendedName>
</protein>
<keyword evidence="10" id="KW-1185">Reference proteome</keyword>
<dbReference type="InterPro" id="IPR013154">
    <property type="entry name" value="ADH-like_N"/>
</dbReference>
<evidence type="ECO:0000256" key="1">
    <source>
        <dbReference type="ARBA" id="ARBA00001947"/>
    </source>
</evidence>
<dbReference type="InterPro" id="IPR020843">
    <property type="entry name" value="ER"/>
</dbReference>
<keyword evidence="5" id="KW-0862">Zinc</keyword>
<keyword evidence="7" id="KW-0472">Membrane</keyword>
<evidence type="ECO:0000313" key="9">
    <source>
        <dbReference type="EMBL" id="SAL00099.1"/>
    </source>
</evidence>
<name>A0A158DZR0_9BURK</name>
<dbReference type="Gene3D" id="3.90.180.10">
    <property type="entry name" value="Medium-chain alcohol dehydrogenases, catalytic domain"/>
    <property type="match status" value="1"/>
</dbReference>
<dbReference type="STRING" id="1777141.AWB80_07789"/>
<dbReference type="GO" id="GO:0005737">
    <property type="term" value="C:cytoplasm"/>
    <property type="evidence" value="ECO:0007669"/>
    <property type="project" value="TreeGrafter"/>
</dbReference>
<dbReference type="CDD" id="cd08240">
    <property type="entry name" value="6_hydroxyhexanoate_dh_like"/>
    <property type="match status" value="1"/>
</dbReference>
<dbReference type="PANTHER" id="PTHR42940">
    <property type="entry name" value="ALCOHOL DEHYDROGENASE 1-RELATED"/>
    <property type="match status" value="1"/>
</dbReference>
<comment type="caution">
    <text evidence="9">The sequence shown here is derived from an EMBL/GenBank/DDBJ whole genome shotgun (WGS) entry which is preliminary data.</text>
</comment>
<evidence type="ECO:0000313" key="10">
    <source>
        <dbReference type="Proteomes" id="UP000054911"/>
    </source>
</evidence>
<evidence type="ECO:0000256" key="2">
    <source>
        <dbReference type="ARBA" id="ARBA00008072"/>
    </source>
</evidence>
<sequence length="350" mass="36871">MRAYAVQCFCEPVVPVERVDHRPAGTEVVVEVMRCGVCHTDLHLQDGYYDLGGGKRLNLVDRGINPPVILGHEVLGRLVSKGPDAPLDDGAIGKAFLIYPWLGCGTCDMCLRGDENLCGKPQSIGVFRPGGYAEQCVVPHPKYLIDVSGIEPTLAATYACSGLTAYSALRKVDIDKERDLLLLMGLGGVGLSGLQIAMGLGFRRIAVADIDPAKRELALGHGATLVFDPRDADASAQLAAAGGVAAAVDFVGNKATADFAVASLRKGGMCIVVGLFGGDITISLPPLVQRAITLRGSFVGSLDELKELIALVKSGNIQPLPVEEVPFDAVNDALARLRAGHVKGRLVLAR</sequence>
<reference evidence="9" key="1">
    <citation type="submission" date="2016-01" db="EMBL/GenBank/DDBJ databases">
        <authorList>
            <person name="Peeters C."/>
        </authorList>
    </citation>
    <scope>NUCLEOTIDE SEQUENCE [LARGE SCALE GENOMIC DNA]</scope>
    <source>
        <strain evidence="9">LMG 29323</strain>
    </source>
</reference>
<dbReference type="SUPFAM" id="SSF50129">
    <property type="entry name" value="GroES-like"/>
    <property type="match status" value="1"/>
</dbReference>
<dbReference type="Pfam" id="PF08240">
    <property type="entry name" value="ADH_N"/>
    <property type="match status" value="1"/>
</dbReference>
<dbReference type="EMBL" id="FCOE02000056">
    <property type="protein sequence ID" value="SAL00099.1"/>
    <property type="molecule type" value="Genomic_DNA"/>
</dbReference>
<evidence type="ECO:0000256" key="5">
    <source>
        <dbReference type="ARBA" id="ARBA00022833"/>
    </source>
</evidence>
<accession>A0A158DZR0</accession>
<feature type="transmembrane region" description="Helical" evidence="7">
    <location>
        <begin position="180"/>
        <end position="202"/>
    </location>
</feature>
<comment type="cofactor">
    <cofactor evidence="1">
        <name>Zn(2+)</name>
        <dbReference type="ChEBI" id="CHEBI:29105"/>
    </cofactor>
</comment>
<dbReference type="Pfam" id="PF00107">
    <property type="entry name" value="ADH_zinc_N"/>
    <property type="match status" value="1"/>
</dbReference>
<organism evidence="9 10">
    <name type="scientific">Caballeronia pedi</name>
    <dbReference type="NCBI Taxonomy" id="1777141"/>
    <lineage>
        <taxon>Bacteria</taxon>
        <taxon>Pseudomonadati</taxon>
        <taxon>Pseudomonadota</taxon>
        <taxon>Betaproteobacteria</taxon>
        <taxon>Burkholderiales</taxon>
        <taxon>Burkholderiaceae</taxon>
        <taxon>Caballeronia</taxon>
    </lineage>
</organism>
<keyword evidence="7" id="KW-0812">Transmembrane</keyword>
<evidence type="ECO:0000256" key="6">
    <source>
        <dbReference type="ARBA" id="ARBA00023002"/>
    </source>
</evidence>
<dbReference type="Gene3D" id="3.40.50.720">
    <property type="entry name" value="NAD(P)-binding Rossmann-like Domain"/>
    <property type="match status" value="1"/>
</dbReference>
<keyword evidence="4" id="KW-0479">Metal-binding</keyword>
<feature type="domain" description="Enoyl reductase (ER)" evidence="8">
    <location>
        <begin position="11"/>
        <end position="348"/>
    </location>
</feature>